<evidence type="ECO:0000313" key="8">
    <source>
        <dbReference type="EMBL" id="MDQ0110722.1"/>
    </source>
</evidence>
<evidence type="ECO:0000256" key="3">
    <source>
        <dbReference type="ARBA" id="ARBA00022692"/>
    </source>
</evidence>
<evidence type="ECO:0000256" key="6">
    <source>
        <dbReference type="RuleBase" id="RU363032"/>
    </source>
</evidence>
<feature type="transmembrane region" description="Helical" evidence="6">
    <location>
        <begin position="279"/>
        <end position="303"/>
    </location>
</feature>
<evidence type="ECO:0000256" key="1">
    <source>
        <dbReference type="ARBA" id="ARBA00004141"/>
    </source>
</evidence>
<dbReference type="PANTHER" id="PTHR43496:SF1">
    <property type="entry name" value="POLYGALACTURONAN_RHAMNOGALACTURONAN TRANSPORT SYSTEM PERMEASE PROTEIN YTEP"/>
    <property type="match status" value="1"/>
</dbReference>
<dbReference type="SUPFAM" id="SSF161098">
    <property type="entry name" value="MetI-like"/>
    <property type="match status" value="1"/>
</dbReference>
<keyword evidence="3 6" id="KW-0812">Transmembrane</keyword>
<name>A0ABT9TTQ3_PAEHA</name>
<comment type="caution">
    <text evidence="8">The sequence shown here is derived from an EMBL/GenBank/DDBJ whole genome shotgun (WGS) entry which is preliminary data.</text>
</comment>
<proteinExistence type="inferred from homology"/>
<dbReference type="PANTHER" id="PTHR43496">
    <property type="entry name" value="PROTEIN LPLB"/>
    <property type="match status" value="1"/>
</dbReference>
<evidence type="ECO:0000256" key="4">
    <source>
        <dbReference type="ARBA" id="ARBA00022989"/>
    </source>
</evidence>
<gene>
    <name evidence="8" type="ORF">J2T15_000138</name>
</gene>
<keyword evidence="2 6" id="KW-0813">Transport</keyword>
<dbReference type="PROSITE" id="PS50928">
    <property type="entry name" value="ABC_TM1"/>
    <property type="match status" value="1"/>
</dbReference>
<organism evidence="8 9">
    <name type="scientific">Paenibacillus harenae</name>
    <dbReference type="NCBI Taxonomy" id="306543"/>
    <lineage>
        <taxon>Bacteria</taxon>
        <taxon>Bacillati</taxon>
        <taxon>Bacillota</taxon>
        <taxon>Bacilli</taxon>
        <taxon>Bacillales</taxon>
        <taxon>Paenibacillaceae</taxon>
        <taxon>Paenibacillus</taxon>
    </lineage>
</organism>
<protein>
    <submittedName>
        <fullName evidence="8">Aldouronate transport system permease protein</fullName>
    </submittedName>
</protein>
<feature type="transmembrane region" description="Helical" evidence="6">
    <location>
        <begin position="124"/>
        <end position="149"/>
    </location>
</feature>
<evidence type="ECO:0000256" key="5">
    <source>
        <dbReference type="ARBA" id="ARBA00023136"/>
    </source>
</evidence>
<feature type="transmembrane region" description="Helical" evidence="6">
    <location>
        <begin position="223"/>
        <end position="247"/>
    </location>
</feature>
<evidence type="ECO:0000259" key="7">
    <source>
        <dbReference type="PROSITE" id="PS50928"/>
    </source>
</evidence>
<dbReference type="RefSeq" id="WP_307200047.1">
    <property type="nucleotide sequence ID" value="NZ_JAUSSU010000001.1"/>
</dbReference>
<dbReference type="InterPro" id="IPR035906">
    <property type="entry name" value="MetI-like_sf"/>
</dbReference>
<dbReference type="Proteomes" id="UP001229346">
    <property type="component" value="Unassembled WGS sequence"/>
</dbReference>
<sequence length="317" mass="36243">MKTAIRRQSSLSRSSGSIISDRFRLFLFALPFLLLILVFSYFPLYGWLYAFYNYRPGFSLFDTQFVGLQWFRSIVSNPTQTQEVLRVMRNTLAMSGLGIITSVFPVLFAIFLTEIKTTWYKKTVQIFTTLPNFISWVLVYAIAFMMFSVDNGVINKFMLAIGLQEAPVNYLASSEWIWLKMTLWGLWKGLGWGAIMYIAAIASIDQELYDAAKVDGAGRFRMIWHITVPGIMPTYFVLLLLSIANLINNGMEQYFVFQNALNRDTIEVLDLYVYNTGLLGFNFSFATAVSMLKSIISIVLLFIANRLSKMVRGESII</sequence>
<reference evidence="8 9" key="1">
    <citation type="submission" date="2023-07" db="EMBL/GenBank/DDBJ databases">
        <title>Sorghum-associated microbial communities from plants grown in Nebraska, USA.</title>
        <authorList>
            <person name="Schachtman D."/>
        </authorList>
    </citation>
    <scope>NUCLEOTIDE SEQUENCE [LARGE SCALE GENOMIC DNA]</scope>
    <source>
        <strain evidence="8 9">CC482</strain>
    </source>
</reference>
<dbReference type="CDD" id="cd06261">
    <property type="entry name" value="TM_PBP2"/>
    <property type="match status" value="1"/>
</dbReference>
<evidence type="ECO:0000256" key="2">
    <source>
        <dbReference type="ARBA" id="ARBA00022448"/>
    </source>
</evidence>
<feature type="transmembrane region" description="Helical" evidence="6">
    <location>
        <begin position="184"/>
        <end position="202"/>
    </location>
</feature>
<dbReference type="InterPro" id="IPR000515">
    <property type="entry name" value="MetI-like"/>
</dbReference>
<feature type="transmembrane region" description="Helical" evidence="6">
    <location>
        <begin position="92"/>
        <end position="112"/>
    </location>
</feature>
<keyword evidence="4 6" id="KW-1133">Transmembrane helix</keyword>
<feature type="domain" description="ABC transmembrane type-1" evidence="7">
    <location>
        <begin position="88"/>
        <end position="304"/>
    </location>
</feature>
<keyword evidence="5 6" id="KW-0472">Membrane</keyword>
<dbReference type="Pfam" id="PF00528">
    <property type="entry name" value="BPD_transp_1"/>
    <property type="match status" value="1"/>
</dbReference>
<evidence type="ECO:0000313" key="9">
    <source>
        <dbReference type="Proteomes" id="UP001229346"/>
    </source>
</evidence>
<comment type="similarity">
    <text evidence="6">Belongs to the binding-protein-dependent transport system permease family.</text>
</comment>
<dbReference type="EMBL" id="JAUSSU010000001">
    <property type="protein sequence ID" value="MDQ0110722.1"/>
    <property type="molecule type" value="Genomic_DNA"/>
</dbReference>
<accession>A0ABT9TTQ3</accession>
<dbReference type="Gene3D" id="1.10.3720.10">
    <property type="entry name" value="MetI-like"/>
    <property type="match status" value="1"/>
</dbReference>
<feature type="transmembrane region" description="Helical" evidence="6">
    <location>
        <begin position="25"/>
        <end position="52"/>
    </location>
</feature>
<keyword evidence="9" id="KW-1185">Reference proteome</keyword>
<comment type="subcellular location">
    <subcellularLocation>
        <location evidence="6">Cell membrane</location>
        <topology evidence="6">Multi-pass membrane protein</topology>
    </subcellularLocation>
    <subcellularLocation>
        <location evidence="1">Membrane</location>
        <topology evidence="1">Multi-pass membrane protein</topology>
    </subcellularLocation>
</comment>